<evidence type="ECO:0000313" key="8">
    <source>
        <dbReference type="EMBL" id="OGK15465.1"/>
    </source>
</evidence>
<organism evidence="8 9">
    <name type="scientific">Candidatus Roizmanbacteria bacterium RIFCSPHIGHO2_01_FULL_39_12b</name>
    <dbReference type="NCBI Taxonomy" id="1802030"/>
    <lineage>
        <taxon>Bacteria</taxon>
        <taxon>Candidatus Roizmaniibacteriota</taxon>
    </lineage>
</organism>
<evidence type="ECO:0000256" key="1">
    <source>
        <dbReference type="ARBA" id="ARBA00007634"/>
    </source>
</evidence>
<protein>
    <recommendedName>
        <fullName evidence="6 7">Small ribosomal subunit protein bS20</fullName>
    </recommendedName>
</protein>
<dbReference type="PANTHER" id="PTHR33398">
    <property type="entry name" value="30S RIBOSOMAL PROTEIN S20"/>
    <property type="match status" value="1"/>
</dbReference>
<dbReference type="SUPFAM" id="SSF46992">
    <property type="entry name" value="Ribosomal protein S20"/>
    <property type="match status" value="1"/>
</dbReference>
<proteinExistence type="inferred from homology"/>
<evidence type="ECO:0000256" key="2">
    <source>
        <dbReference type="ARBA" id="ARBA00022730"/>
    </source>
</evidence>
<keyword evidence="4 7" id="KW-0689">Ribosomal protein</keyword>
<dbReference type="AlphaFoldDB" id="A0A1F7G9Q1"/>
<dbReference type="GO" id="GO:0006412">
    <property type="term" value="P:translation"/>
    <property type="evidence" value="ECO:0007669"/>
    <property type="project" value="UniProtKB-UniRule"/>
</dbReference>
<name>A0A1F7G9Q1_9BACT</name>
<dbReference type="HAMAP" id="MF_00500">
    <property type="entry name" value="Ribosomal_bS20"/>
    <property type="match status" value="1"/>
</dbReference>
<comment type="caution">
    <text evidence="8">The sequence shown here is derived from an EMBL/GenBank/DDBJ whole genome shotgun (WGS) entry which is preliminary data.</text>
</comment>
<dbReference type="GO" id="GO:0015935">
    <property type="term" value="C:small ribosomal subunit"/>
    <property type="evidence" value="ECO:0007669"/>
    <property type="project" value="TreeGrafter"/>
</dbReference>
<dbReference type="Proteomes" id="UP000178372">
    <property type="component" value="Unassembled WGS sequence"/>
</dbReference>
<keyword evidence="5 7" id="KW-0687">Ribonucleoprotein</keyword>
<keyword evidence="2 7" id="KW-0699">rRNA-binding</keyword>
<evidence type="ECO:0000256" key="6">
    <source>
        <dbReference type="ARBA" id="ARBA00035136"/>
    </source>
</evidence>
<evidence type="ECO:0000256" key="3">
    <source>
        <dbReference type="ARBA" id="ARBA00022884"/>
    </source>
</evidence>
<comment type="function">
    <text evidence="7">Binds directly to 16S ribosomal RNA.</text>
</comment>
<dbReference type="PANTHER" id="PTHR33398:SF1">
    <property type="entry name" value="SMALL RIBOSOMAL SUBUNIT PROTEIN BS20C"/>
    <property type="match status" value="1"/>
</dbReference>
<evidence type="ECO:0000256" key="5">
    <source>
        <dbReference type="ARBA" id="ARBA00023274"/>
    </source>
</evidence>
<dbReference type="NCBIfam" id="TIGR00029">
    <property type="entry name" value="S20"/>
    <property type="match status" value="1"/>
</dbReference>
<dbReference type="Gene3D" id="1.20.58.110">
    <property type="entry name" value="Ribosomal protein S20"/>
    <property type="match status" value="1"/>
</dbReference>
<dbReference type="GO" id="GO:0070181">
    <property type="term" value="F:small ribosomal subunit rRNA binding"/>
    <property type="evidence" value="ECO:0007669"/>
    <property type="project" value="TreeGrafter"/>
</dbReference>
<comment type="similarity">
    <text evidence="1 7">Belongs to the bacterial ribosomal protein bS20 family.</text>
</comment>
<gene>
    <name evidence="7" type="primary">rpsT</name>
    <name evidence="8" type="ORF">A2690_03050</name>
</gene>
<evidence type="ECO:0000256" key="4">
    <source>
        <dbReference type="ARBA" id="ARBA00022980"/>
    </source>
</evidence>
<reference evidence="8 9" key="1">
    <citation type="journal article" date="2016" name="Nat. Commun.">
        <title>Thousands of microbial genomes shed light on interconnected biogeochemical processes in an aquifer system.</title>
        <authorList>
            <person name="Anantharaman K."/>
            <person name="Brown C.T."/>
            <person name="Hug L.A."/>
            <person name="Sharon I."/>
            <person name="Castelle C.J."/>
            <person name="Probst A.J."/>
            <person name="Thomas B.C."/>
            <person name="Singh A."/>
            <person name="Wilkins M.J."/>
            <person name="Karaoz U."/>
            <person name="Brodie E.L."/>
            <person name="Williams K.H."/>
            <person name="Hubbard S.S."/>
            <person name="Banfield J.F."/>
        </authorList>
    </citation>
    <scope>NUCLEOTIDE SEQUENCE [LARGE SCALE GENOMIC DNA]</scope>
</reference>
<dbReference type="GO" id="GO:0003735">
    <property type="term" value="F:structural constituent of ribosome"/>
    <property type="evidence" value="ECO:0007669"/>
    <property type="project" value="InterPro"/>
</dbReference>
<evidence type="ECO:0000256" key="7">
    <source>
        <dbReference type="HAMAP-Rule" id="MF_00500"/>
    </source>
</evidence>
<evidence type="ECO:0000313" key="9">
    <source>
        <dbReference type="Proteomes" id="UP000178372"/>
    </source>
</evidence>
<dbReference type="Pfam" id="PF01649">
    <property type="entry name" value="Ribosomal_S20p"/>
    <property type="match status" value="1"/>
</dbReference>
<dbReference type="InterPro" id="IPR036510">
    <property type="entry name" value="Ribosomal_bS20_sf"/>
</dbReference>
<dbReference type="EMBL" id="MFZF01000030">
    <property type="protein sequence ID" value="OGK15465.1"/>
    <property type="molecule type" value="Genomic_DNA"/>
</dbReference>
<sequence>MPIIKSAKKKMRQDKKRTAANAIYKKTYKMVVKKARAAKKAGKKIASSLTSAYSSLDKAAKKGIIHKKKAARLKSRIAKGTKSK</sequence>
<keyword evidence="3 7" id="KW-0694">RNA-binding</keyword>
<dbReference type="InterPro" id="IPR002583">
    <property type="entry name" value="Ribosomal_bS20"/>
</dbReference>
<accession>A0A1F7G9Q1</accession>
<dbReference type="GO" id="GO:0005829">
    <property type="term" value="C:cytosol"/>
    <property type="evidence" value="ECO:0007669"/>
    <property type="project" value="TreeGrafter"/>
</dbReference>